<dbReference type="InterPro" id="IPR003439">
    <property type="entry name" value="ABC_transporter-like_ATP-bd"/>
</dbReference>
<dbReference type="OrthoDB" id="66620at2759"/>
<evidence type="ECO:0000256" key="4">
    <source>
        <dbReference type="ARBA" id="ARBA00022741"/>
    </source>
</evidence>
<evidence type="ECO:0000256" key="1">
    <source>
        <dbReference type="ARBA" id="ARBA00004141"/>
    </source>
</evidence>
<sequence>MMACPSSGKEAGGDTPVLSWSGLDYDVKTRDGVRRILHGISGSVWAGELVAIMGSSGAGKTTLLNVLSGRVQGGRLHGDIRFMGARRDPHSFKRMLAFVEQDDMMYPSLTVEETLRASAQLRLPDAKYSRAEKEARVEEAMRQLRLSHVRDTAIGGHAARGVSGGERKRVSIGAALVTDPALLVLDEPSSGLDSSSAEMVVALTRQMAHRRNLCTLMTIHQPSAEMVALFDKLILLAQGKLVYMGPAAQALPYFEGLGHPLVGPNPASFFIDLTTIDFTSSEATHKSEARVQALVDSFATLRQDAAQPEHSAGSSIAADSGAANRAGSDITREAADLALLEPTAPNSWLCEMLVLLRRDWTMTTRNRAFISGLTALYMAMMVFASFVFFQLKRDQQSVQNRIGALFMLVLLAAYPVTMPIITVVMAGRPVLRRERSGGMYRMSAYFAARALSFYPIVFVPYVAMFSGIYFVSHMQYDAARFFVALGALSVLLFSSVGFAFAMAFISDRIEVVLSVAPVILAIFMLFSGNISNARAITPVLRWIRFVCTFFYSYAALVQNEFDGLVLLCGPGEAACYATGRDVLAALGFDRLPVRVCVAANLALGAGFYVIAYGLLRWAAKPRYLWL</sequence>
<dbReference type="InterPro" id="IPR027417">
    <property type="entry name" value="P-loop_NTPase"/>
</dbReference>
<keyword evidence="11" id="KW-1185">Reference proteome</keyword>
<evidence type="ECO:0000313" key="10">
    <source>
        <dbReference type="EMBL" id="KAJ2783286.1"/>
    </source>
</evidence>
<feature type="domain" description="ABC transporter" evidence="9">
    <location>
        <begin position="22"/>
        <end position="263"/>
    </location>
</feature>
<comment type="caution">
    <text evidence="10">The sequence shown here is derived from an EMBL/GenBank/DDBJ whole genome shotgun (WGS) entry which is preliminary data.</text>
</comment>
<evidence type="ECO:0000256" key="5">
    <source>
        <dbReference type="ARBA" id="ARBA00022840"/>
    </source>
</evidence>
<evidence type="ECO:0000313" key="11">
    <source>
        <dbReference type="Proteomes" id="UP001140217"/>
    </source>
</evidence>
<keyword evidence="5" id="KW-0067">ATP-binding</keyword>
<dbReference type="Pfam" id="PF19055">
    <property type="entry name" value="ABC2_membrane_7"/>
    <property type="match status" value="1"/>
</dbReference>
<feature type="transmembrane region" description="Helical" evidence="8">
    <location>
        <begin position="403"/>
        <end position="426"/>
    </location>
</feature>
<keyword evidence="4" id="KW-0547">Nucleotide-binding</keyword>
<dbReference type="InterPro" id="IPR050352">
    <property type="entry name" value="ABCG_transporters"/>
</dbReference>
<feature type="transmembrane region" description="Helical" evidence="8">
    <location>
        <begin position="446"/>
        <end position="470"/>
    </location>
</feature>
<dbReference type="InterPro" id="IPR003593">
    <property type="entry name" value="AAA+_ATPase"/>
</dbReference>
<accession>A0A9W8LJQ9</accession>
<organism evidence="10 11">
    <name type="scientific">Coemansia javaensis</name>
    <dbReference type="NCBI Taxonomy" id="2761396"/>
    <lineage>
        <taxon>Eukaryota</taxon>
        <taxon>Fungi</taxon>
        <taxon>Fungi incertae sedis</taxon>
        <taxon>Zoopagomycota</taxon>
        <taxon>Kickxellomycotina</taxon>
        <taxon>Kickxellomycetes</taxon>
        <taxon>Kickxellales</taxon>
        <taxon>Kickxellaceae</taxon>
        <taxon>Coemansia</taxon>
    </lineage>
</organism>
<comment type="subcellular location">
    <subcellularLocation>
        <location evidence="1">Membrane</location>
        <topology evidence="1">Multi-pass membrane protein</topology>
    </subcellularLocation>
</comment>
<feature type="transmembrane region" description="Helical" evidence="8">
    <location>
        <begin position="368"/>
        <end position="391"/>
    </location>
</feature>
<evidence type="ECO:0000256" key="8">
    <source>
        <dbReference type="SAM" id="Phobius"/>
    </source>
</evidence>
<dbReference type="EMBL" id="JANBUL010000051">
    <property type="protein sequence ID" value="KAJ2783286.1"/>
    <property type="molecule type" value="Genomic_DNA"/>
</dbReference>
<dbReference type="GO" id="GO:0016020">
    <property type="term" value="C:membrane"/>
    <property type="evidence" value="ECO:0007669"/>
    <property type="project" value="UniProtKB-SubCell"/>
</dbReference>
<evidence type="ECO:0000256" key="6">
    <source>
        <dbReference type="ARBA" id="ARBA00022989"/>
    </source>
</evidence>
<dbReference type="Pfam" id="PF01061">
    <property type="entry name" value="ABC2_membrane"/>
    <property type="match status" value="1"/>
</dbReference>
<dbReference type="AlphaFoldDB" id="A0A9W8LJQ9"/>
<evidence type="ECO:0000256" key="3">
    <source>
        <dbReference type="ARBA" id="ARBA00022692"/>
    </source>
</evidence>
<dbReference type="PROSITE" id="PS00211">
    <property type="entry name" value="ABC_TRANSPORTER_1"/>
    <property type="match status" value="1"/>
</dbReference>
<evidence type="ECO:0000256" key="7">
    <source>
        <dbReference type="ARBA" id="ARBA00023136"/>
    </source>
</evidence>
<evidence type="ECO:0000256" key="2">
    <source>
        <dbReference type="ARBA" id="ARBA00022448"/>
    </source>
</evidence>
<dbReference type="PANTHER" id="PTHR48041:SF122">
    <property type="entry name" value="ABC TRANSPORTER DOMAIN-CONTAINING PROTEIN"/>
    <property type="match status" value="1"/>
</dbReference>
<proteinExistence type="predicted"/>
<dbReference type="GO" id="GO:0016887">
    <property type="term" value="F:ATP hydrolysis activity"/>
    <property type="evidence" value="ECO:0007669"/>
    <property type="project" value="InterPro"/>
</dbReference>
<feature type="transmembrane region" description="Helical" evidence="8">
    <location>
        <begin position="591"/>
        <end position="615"/>
    </location>
</feature>
<dbReference type="Gene3D" id="3.40.50.300">
    <property type="entry name" value="P-loop containing nucleotide triphosphate hydrolases"/>
    <property type="match status" value="1"/>
</dbReference>
<keyword evidence="6 8" id="KW-1133">Transmembrane helix</keyword>
<keyword evidence="3 8" id="KW-0812">Transmembrane</keyword>
<gene>
    <name evidence="10" type="ORF">H4R18_001805</name>
</gene>
<keyword evidence="2" id="KW-0813">Transport</keyword>
<dbReference type="InterPro" id="IPR017871">
    <property type="entry name" value="ABC_transporter-like_CS"/>
</dbReference>
<feature type="transmembrane region" description="Helical" evidence="8">
    <location>
        <begin position="482"/>
        <end position="505"/>
    </location>
</feature>
<dbReference type="SUPFAM" id="SSF52540">
    <property type="entry name" value="P-loop containing nucleoside triphosphate hydrolases"/>
    <property type="match status" value="1"/>
</dbReference>
<dbReference type="PANTHER" id="PTHR48041">
    <property type="entry name" value="ABC TRANSPORTER G FAMILY MEMBER 28"/>
    <property type="match status" value="1"/>
</dbReference>
<dbReference type="InterPro" id="IPR013525">
    <property type="entry name" value="ABC2_TM"/>
</dbReference>
<dbReference type="Proteomes" id="UP001140217">
    <property type="component" value="Unassembled WGS sequence"/>
</dbReference>
<dbReference type="GO" id="GO:0005524">
    <property type="term" value="F:ATP binding"/>
    <property type="evidence" value="ECO:0007669"/>
    <property type="project" value="UniProtKB-KW"/>
</dbReference>
<feature type="transmembrane region" description="Helical" evidence="8">
    <location>
        <begin position="511"/>
        <end position="527"/>
    </location>
</feature>
<protein>
    <recommendedName>
        <fullName evidence="9">ABC transporter domain-containing protein</fullName>
    </recommendedName>
</protein>
<evidence type="ECO:0000259" key="9">
    <source>
        <dbReference type="PROSITE" id="PS50893"/>
    </source>
</evidence>
<dbReference type="Pfam" id="PF00005">
    <property type="entry name" value="ABC_tran"/>
    <property type="match status" value="1"/>
</dbReference>
<feature type="transmembrane region" description="Helical" evidence="8">
    <location>
        <begin position="539"/>
        <end position="557"/>
    </location>
</feature>
<dbReference type="InterPro" id="IPR043926">
    <property type="entry name" value="ABCG_dom"/>
</dbReference>
<keyword evidence="7 8" id="KW-0472">Membrane</keyword>
<dbReference type="SMART" id="SM00382">
    <property type="entry name" value="AAA"/>
    <property type="match status" value="1"/>
</dbReference>
<reference evidence="10" key="1">
    <citation type="submission" date="2022-07" db="EMBL/GenBank/DDBJ databases">
        <title>Phylogenomic reconstructions and comparative analyses of Kickxellomycotina fungi.</title>
        <authorList>
            <person name="Reynolds N.K."/>
            <person name="Stajich J.E."/>
            <person name="Barry K."/>
            <person name="Grigoriev I.V."/>
            <person name="Crous P."/>
            <person name="Smith M.E."/>
        </authorList>
    </citation>
    <scope>NUCLEOTIDE SEQUENCE</scope>
    <source>
        <strain evidence="10">NBRC 105414</strain>
    </source>
</reference>
<name>A0A9W8LJQ9_9FUNG</name>
<dbReference type="PROSITE" id="PS50893">
    <property type="entry name" value="ABC_TRANSPORTER_2"/>
    <property type="match status" value="1"/>
</dbReference>
<dbReference type="GO" id="GO:0140359">
    <property type="term" value="F:ABC-type transporter activity"/>
    <property type="evidence" value="ECO:0007669"/>
    <property type="project" value="InterPro"/>
</dbReference>